<dbReference type="EMBL" id="JAUSWM010000005">
    <property type="protein sequence ID" value="MDQ0483988.1"/>
    <property type="molecule type" value="Genomic_DNA"/>
</dbReference>
<evidence type="ECO:0008006" key="4">
    <source>
        <dbReference type="Google" id="ProtNLM"/>
    </source>
</evidence>
<protein>
    <recommendedName>
        <fullName evidence="4">CcmD family protein</fullName>
    </recommendedName>
</protein>
<feature type="transmembrane region" description="Helical" evidence="1">
    <location>
        <begin position="6"/>
        <end position="28"/>
    </location>
</feature>
<name>A0ABU0K3R4_9BACL</name>
<keyword evidence="1" id="KW-0472">Membrane</keyword>
<keyword evidence="3" id="KW-1185">Reference proteome</keyword>
<keyword evidence="1" id="KW-1133">Transmembrane helix</keyword>
<evidence type="ECO:0000313" key="3">
    <source>
        <dbReference type="Proteomes" id="UP001226720"/>
    </source>
</evidence>
<gene>
    <name evidence="2" type="ORF">QO000_002972</name>
</gene>
<accession>A0ABU0K3R4</accession>
<keyword evidence="1" id="KW-0812">Transmembrane</keyword>
<comment type="caution">
    <text evidence="2">The sequence shown here is derived from an EMBL/GenBank/DDBJ whole genome shotgun (WGS) entry which is preliminary data.</text>
</comment>
<proteinExistence type="predicted"/>
<sequence length="37" mass="4459">MEIRDVLSVPVFWVLAMVTYGAMWIYLLRKKVDKEEE</sequence>
<evidence type="ECO:0000313" key="2">
    <source>
        <dbReference type="EMBL" id="MDQ0483988.1"/>
    </source>
</evidence>
<reference evidence="2" key="1">
    <citation type="submission" date="2023-07" db="EMBL/GenBank/DDBJ databases">
        <title>Genomic Encyclopedia of Type Strains, Phase IV (KMG-IV): sequencing the most valuable type-strain genomes for metagenomic binning, comparative biology and taxonomic classification.</title>
        <authorList>
            <person name="Goeker M."/>
        </authorList>
    </citation>
    <scope>NUCLEOTIDE SEQUENCE [LARGE SCALE GENOMIC DNA]</scope>
    <source>
        <strain evidence="2">JSM 076093</strain>
    </source>
</reference>
<dbReference type="Proteomes" id="UP001226720">
    <property type="component" value="Unassembled WGS sequence"/>
</dbReference>
<evidence type="ECO:0000256" key="1">
    <source>
        <dbReference type="SAM" id="Phobius"/>
    </source>
</evidence>
<organism evidence="2 3">
    <name type="scientific">Guptibacillus hwajinpoensis</name>
    <dbReference type="NCBI Taxonomy" id="208199"/>
    <lineage>
        <taxon>Bacteria</taxon>
        <taxon>Bacillati</taxon>
        <taxon>Bacillota</taxon>
        <taxon>Bacilli</taxon>
        <taxon>Bacillales</taxon>
        <taxon>Guptibacillaceae</taxon>
        <taxon>Guptibacillus</taxon>
    </lineage>
</organism>